<accession>S3D0G8</accession>
<reference evidence="5 6" key="1">
    <citation type="journal article" date="2013" name="BMC Genomics">
        <title>Genomics-driven discovery of the pneumocandin biosynthetic gene cluster in the fungus Glarea lozoyensis.</title>
        <authorList>
            <person name="Chen L."/>
            <person name="Yue Q."/>
            <person name="Zhang X."/>
            <person name="Xiang M."/>
            <person name="Wang C."/>
            <person name="Li S."/>
            <person name="Che Y."/>
            <person name="Ortiz-Lopez F.J."/>
            <person name="Bills G.F."/>
            <person name="Liu X."/>
            <person name="An Z."/>
        </authorList>
    </citation>
    <scope>NUCLEOTIDE SEQUENCE [LARGE SCALE GENOMIC DNA]</scope>
    <source>
        <strain evidence="6">ATCC 20868 / MF5171</strain>
    </source>
</reference>
<feature type="domain" description="N-acetyltransferase" evidence="4">
    <location>
        <begin position="127"/>
        <end position="272"/>
    </location>
</feature>
<dbReference type="GeneID" id="19471683"/>
<dbReference type="AlphaFoldDB" id="S3D0G8"/>
<dbReference type="PROSITE" id="PS51186">
    <property type="entry name" value="GNAT"/>
    <property type="match status" value="1"/>
</dbReference>
<gene>
    <name evidence="5" type="ORF">GLAREA_12643</name>
</gene>
<dbReference type="InterPro" id="IPR051635">
    <property type="entry name" value="SNAT-like"/>
</dbReference>
<dbReference type="Proteomes" id="UP000016922">
    <property type="component" value="Unassembled WGS sequence"/>
</dbReference>
<sequence>MPRDLDLDLENNRERETASPPTLSESPNRMSGPSSPEPTKAFTINSMSSSKVTGNLHPYVRPLTISDLDSCEALENSAFSEVERASREKLRYRLTKCGELCIGLFTTVVPSPKCLQSPTLGAARLVESCRDDGAVSVMLGHVVSSKTTSPTCTDASMDYPKDWESTIGDVKKGQDDLSGHGAIGHQEQGRTVVLHSVAIAPGFQGRGMGGVLMKSYISSIAGSGVADRLALLAHEEKVEWYEKLGFVSKGPSAVKGCGGNWIDMVYEVKKPEARARYG</sequence>
<dbReference type="Gene3D" id="3.40.630.30">
    <property type="match status" value="1"/>
</dbReference>
<dbReference type="InterPro" id="IPR000182">
    <property type="entry name" value="GNAT_dom"/>
</dbReference>
<proteinExistence type="predicted"/>
<dbReference type="OrthoDB" id="30840at2759"/>
<evidence type="ECO:0000256" key="3">
    <source>
        <dbReference type="SAM" id="MobiDB-lite"/>
    </source>
</evidence>
<dbReference type="Pfam" id="PF13673">
    <property type="entry name" value="Acetyltransf_10"/>
    <property type="match status" value="1"/>
</dbReference>
<dbReference type="OMA" id="WLEHAAF"/>
<feature type="compositionally biased region" description="Basic and acidic residues" evidence="3">
    <location>
        <begin position="1"/>
        <end position="17"/>
    </location>
</feature>
<evidence type="ECO:0000256" key="2">
    <source>
        <dbReference type="ARBA" id="ARBA00023315"/>
    </source>
</evidence>
<feature type="region of interest" description="Disordered" evidence="3">
    <location>
        <begin position="1"/>
        <end position="42"/>
    </location>
</feature>
<evidence type="ECO:0000313" key="6">
    <source>
        <dbReference type="Proteomes" id="UP000016922"/>
    </source>
</evidence>
<organism evidence="5 6">
    <name type="scientific">Glarea lozoyensis (strain ATCC 20868 / MF5171)</name>
    <dbReference type="NCBI Taxonomy" id="1116229"/>
    <lineage>
        <taxon>Eukaryota</taxon>
        <taxon>Fungi</taxon>
        <taxon>Dikarya</taxon>
        <taxon>Ascomycota</taxon>
        <taxon>Pezizomycotina</taxon>
        <taxon>Leotiomycetes</taxon>
        <taxon>Helotiales</taxon>
        <taxon>Helotiaceae</taxon>
        <taxon>Glarea</taxon>
    </lineage>
</organism>
<dbReference type="GO" id="GO:0004059">
    <property type="term" value="F:aralkylamine N-acetyltransferase activity"/>
    <property type="evidence" value="ECO:0007669"/>
    <property type="project" value="TreeGrafter"/>
</dbReference>
<dbReference type="RefSeq" id="XP_008081615.1">
    <property type="nucleotide sequence ID" value="XM_008083424.1"/>
</dbReference>
<dbReference type="STRING" id="1116229.S3D0G8"/>
<evidence type="ECO:0000256" key="1">
    <source>
        <dbReference type="ARBA" id="ARBA00022679"/>
    </source>
</evidence>
<dbReference type="EMBL" id="KE145362">
    <property type="protein sequence ID" value="EPE31340.1"/>
    <property type="molecule type" value="Genomic_DNA"/>
</dbReference>
<dbReference type="InterPro" id="IPR016181">
    <property type="entry name" value="Acyl_CoA_acyltransferase"/>
</dbReference>
<name>S3D0G8_GLAL2</name>
<keyword evidence="1 5" id="KW-0808">Transferase</keyword>
<evidence type="ECO:0000259" key="4">
    <source>
        <dbReference type="PROSITE" id="PS51186"/>
    </source>
</evidence>
<protein>
    <submittedName>
        <fullName evidence="5">Acyl-CoA N-acyltransferases (Nat)</fullName>
    </submittedName>
</protein>
<keyword evidence="6" id="KW-1185">Reference proteome</keyword>
<dbReference type="PANTHER" id="PTHR10908:SF0">
    <property type="entry name" value="SEROTONIN N-ACETYLTRANSFERASE"/>
    <property type="match status" value="1"/>
</dbReference>
<dbReference type="KEGG" id="glz:GLAREA_12643"/>
<evidence type="ECO:0000313" key="5">
    <source>
        <dbReference type="EMBL" id="EPE31340.1"/>
    </source>
</evidence>
<dbReference type="eggNOG" id="KOG4144">
    <property type="taxonomic scope" value="Eukaryota"/>
</dbReference>
<feature type="compositionally biased region" description="Polar residues" evidence="3">
    <location>
        <begin position="19"/>
        <end position="34"/>
    </location>
</feature>
<dbReference type="HOGENOM" id="CLU_061829_0_0_1"/>
<dbReference type="GO" id="GO:0005737">
    <property type="term" value="C:cytoplasm"/>
    <property type="evidence" value="ECO:0007669"/>
    <property type="project" value="TreeGrafter"/>
</dbReference>
<keyword evidence="2 5" id="KW-0012">Acyltransferase</keyword>
<dbReference type="PANTHER" id="PTHR10908">
    <property type="entry name" value="SEROTONIN N-ACETYLTRANSFERASE"/>
    <property type="match status" value="1"/>
</dbReference>
<dbReference type="SUPFAM" id="SSF55729">
    <property type="entry name" value="Acyl-CoA N-acyltransferases (Nat)"/>
    <property type="match status" value="1"/>
</dbReference>